<keyword evidence="2" id="KW-1185">Reference proteome</keyword>
<dbReference type="Proteomes" id="UP000218811">
    <property type="component" value="Unassembled WGS sequence"/>
</dbReference>
<organism evidence="1 2">
    <name type="scientific">Wolfiporia cocos (strain MD-104)</name>
    <name type="common">Brown rot fungus</name>
    <dbReference type="NCBI Taxonomy" id="742152"/>
    <lineage>
        <taxon>Eukaryota</taxon>
        <taxon>Fungi</taxon>
        <taxon>Dikarya</taxon>
        <taxon>Basidiomycota</taxon>
        <taxon>Agaricomycotina</taxon>
        <taxon>Agaricomycetes</taxon>
        <taxon>Polyporales</taxon>
        <taxon>Phaeolaceae</taxon>
        <taxon>Wolfiporia</taxon>
    </lineage>
</organism>
<evidence type="ECO:0000313" key="2">
    <source>
        <dbReference type="Proteomes" id="UP000218811"/>
    </source>
</evidence>
<reference evidence="1 2" key="1">
    <citation type="journal article" date="2012" name="Science">
        <title>The Paleozoic origin of enzymatic lignin decomposition reconstructed from 31 fungal genomes.</title>
        <authorList>
            <person name="Floudas D."/>
            <person name="Binder M."/>
            <person name="Riley R."/>
            <person name="Barry K."/>
            <person name="Blanchette R.A."/>
            <person name="Henrissat B."/>
            <person name="Martinez A.T."/>
            <person name="Otillar R."/>
            <person name="Spatafora J.W."/>
            <person name="Yadav J.S."/>
            <person name="Aerts A."/>
            <person name="Benoit I."/>
            <person name="Boyd A."/>
            <person name="Carlson A."/>
            <person name="Copeland A."/>
            <person name="Coutinho P.M."/>
            <person name="de Vries R.P."/>
            <person name="Ferreira P."/>
            <person name="Findley K."/>
            <person name="Foster B."/>
            <person name="Gaskell J."/>
            <person name="Glotzer D."/>
            <person name="Gorecki P."/>
            <person name="Heitman J."/>
            <person name="Hesse C."/>
            <person name="Hori C."/>
            <person name="Igarashi K."/>
            <person name="Jurgens J.A."/>
            <person name="Kallen N."/>
            <person name="Kersten P."/>
            <person name="Kohler A."/>
            <person name="Kuees U."/>
            <person name="Kumar T.K.A."/>
            <person name="Kuo A."/>
            <person name="LaButti K."/>
            <person name="Larrondo L.F."/>
            <person name="Lindquist E."/>
            <person name="Ling A."/>
            <person name="Lombard V."/>
            <person name="Lucas S."/>
            <person name="Lundell T."/>
            <person name="Martin R."/>
            <person name="McLaughlin D.J."/>
            <person name="Morgenstern I."/>
            <person name="Morin E."/>
            <person name="Murat C."/>
            <person name="Nagy L.G."/>
            <person name="Nolan M."/>
            <person name="Ohm R.A."/>
            <person name="Patyshakuliyeva A."/>
            <person name="Rokas A."/>
            <person name="Ruiz-Duenas F.J."/>
            <person name="Sabat G."/>
            <person name="Salamov A."/>
            <person name="Samejima M."/>
            <person name="Schmutz J."/>
            <person name="Slot J.C."/>
            <person name="St John F."/>
            <person name="Stenlid J."/>
            <person name="Sun H."/>
            <person name="Sun S."/>
            <person name="Syed K."/>
            <person name="Tsang A."/>
            <person name="Wiebenga A."/>
            <person name="Young D."/>
            <person name="Pisabarro A."/>
            <person name="Eastwood D.C."/>
            <person name="Martin F."/>
            <person name="Cullen D."/>
            <person name="Grigoriev I.V."/>
            <person name="Hibbett D.S."/>
        </authorList>
    </citation>
    <scope>NUCLEOTIDE SEQUENCE [LARGE SCALE GENOMIC DNA]</scope>
    <source>
        <strain evidence="1 2">MD-104</strain>
    </source>
</reference>
<dbReference type="AlphaFoldDB" id="A0A2H3J909"/>
<gene>
    <name evidence="1" type="ORF">WOLCODRAFT_136425</name>
</gene>
<dbReference type="EMBL" id="KB467942">
    <property type="protein sequence ID" value="PCH38752.1"/>
    <property type="molecule type" value="Genomic_DNA"/>
</dbReference>
<proteinExistence type="predicted"/>
<evidence type="ECO:0000313" key="1">
    <source>
        <dbReference type="EMBL" id="PCH38752.1"/>
    </source>
</evidence>
<sequence>MLSVSPSSSRDNGEVIKLRTTVPLIRLPRSLSCDTVELTRSASAESHRSHANEVSNLLFCLAPLCLALALACFSSRSQRSTLRDQLPHYLPQFAISASMICQAGWGLCRGKLAHSLRGTYVPG</sequence>
<name>A0A2H3J909_WOLCO</name>
<accession>A0A2H3J909</accession>
<protein>
    <submittedName>
        <fullName evidence="1">Uncharacterized protein</fullName>
    </submittedName>
</protein>